<proteinExistence type="predicted"/>
<keyword evidence="1 3" id="KW-0853">WD repeat</keyword>
<dbReference type="EMBL" id="CAUJNA010000524">
    <property type="protein sequence ID" value="CAJ1378226.1"/>
    <property type="molecule type" value="Genomic_DNA"/>
</dbReference>
<dbReference type="AlphaFoldDB" id="A0AA36MNC0"/>
<feature type="repeat" description="WD" evidence="3">
    <location>
        <begin position="1"/>
        <end position="18"/>
    </location>
</feature>
<comment type="caution">
    <text evidence="4">The sequence shown here is derived from an EMBL/GenBank/DDBJ whole genome shotgun (WGS) entry which is preliminary data.</text>
</comment>
<dbReference type="InterPro" id="IPR036322">
    <property type="entry name" value="WD40_repeat_dom_sf"/>
</dbReference>
<dbReference type="GO" id="GO:0030126">
    <property type="term" value="C:COPI vesicle coat"/>
    <property type="evidence" value="ECO:0007669"/>
    <property type="project" value="TreeGrafter"/>
</dbReference>
<dbReference type="PRINTS" id="PR00320">
    <property type="entry name" value="GPROTEINBRPT"/>
</dbReference>
<dbReference type="PANTHER" id="PTHR19876:SF1">
    <property type="entry name" value="COATOMER SUBUNIT ALPHA"/>
    <property type="match status" value="1"/>
</dbReference>
<protein>
    <recommendedName>
        <fullName evidence="6">Coatomer alpha subunit</fullName>
    </recommendedName>
</protein>
<dbReference type="PROSITE" id="PS50082">
    <property type="entry name" value="WD_REPEATS_2"/>
    <property type="match status" value="3"/>
</dbReference>
<keyword evidence="5" id="KW-1185">Reference proteome</keyword>
<dbReference type="SMART" id="SM00320">
    <property type="entry name" value="WD40"/>
    <property type="match status" value="3"/>
</dbReference>
<dbReference type="Pfam" id="PF00400">
    <property type="entry name" value="WD40"/>
    <property type="match status" value="3"/>
</dbReference>
<name>A0AA36MNC0_9DINO</name>
<dbReference type="Proteomes" id="UP001178507">
    <property type="component" value="Unassembled WGS sequence"/>
</dbReference>
<dbReference type="PROSITE" id="PS50294">
    <property type="entry name" value="WD_REPEATS_REGION"/>
    <property type="match status" value="2"/>
</dbReference>
<dbReference type="Gene3D" id="2.130.10.10">
    <property type="entry name" value="YVTN repeat-like/Quinoprotein amine dehydrogenase"/>
    <property type="match status" value="1"/>
</dbReference>
<dbReference type="PANTHER" id="PTHR19876">
    <property type="entry name" value="COATOMER"/>
    <property type="match status" value="1"/>
</dbReference>
<reference evidence="4" key="1">
    <citation type="submission" date="2023-08" db="EMBL/GenBank/DDBJ databases">
        <authorList>
            <person name="Chen Y."/>
            <person name="Shah S."/>
            <person name="Dougan E. K."/>
            <person name="Thang M."/>
            <person name="Chan C."/>
        </authorList>
    </citation>
    <scope>NUCLEOTIDE SEQUENCE</scope>
</reference>
<evidence type="ECO:0000256" key="1">
    <source>
        <dbReference type="ARBA" id="ARBA00022574"/>
    </source>
</evidence>
<dbReference type="InterPro" id="IPR001680">
    <property type="entry name" value="WD40_rpt"/>
</dbReference>
<evidence type="ECO:0000256" key="3">
    <source>
        <dbReference type="PROSITE-ProRule" id="PRU00221"/>
    </source>
</evidence>
<gene>
    <name evidence="4" type="ORF">EVOR1521_LOCUS6823</name>
</gene>
<dbReference type="GO" id="GO:0006886">
    <property type="term" value="P:intracellular protein transport"/>
    <property type="evidence" value="ECO:0007669"/>
    <property type="project" value="TreeGrafter"/>
</dbReference>
<evidence type="ECO:0000256" key="2">
    <source>
        <dbReference type="ARBA" id="ARBA00022737"/>
    </source>
</evidence>
<evidence type="ECO:0000313" key="5">
    <source>
        <dbReference type="Proteomes" id="UP001178507"/>
    </source>
</evidence>
<keyword evidence="2" id="KW-0677">Repeat</keyword>
<feature type="repeat" description="WD" evidence="3">
    <location>
        <begin position="60"/>
        <end position="101"/>
    </location>
</feature>
<organism evidence="4 5">
    <name type="scientific">Effrenium voratum</name>
    <dbReference type="NCBI Taxonomy" id="2562239"/>
    <lineage>
        <taxon>Eukaryota</taxon>
        <taxon>Sar</taxon>
        <taxon>Alveolata</taxon>
        <taxon>Dinophyceae</taxon>
        <taxon>Suessiales</taxon>
        <taxon>Symbiodiniaceae</taxon>
        <taxon>Effrenium</taxon>
    </lineage>
</organism>
<evidence type="ECO:0008006" key="6">
    <source>
        <dbReference type="Google" id="ProtNLM"/>
    </source>
</evidence>
<dbReference type="GO" id="GO:0006890">
    <property type="term" value="P:retrograde vesicle-mediated transport, Golgi to endoplasmic reticulum"/>
    <property type="evidence" value="ECO:0007669"/>
    <property type="project" value="TreeGrafter"/>
</dbReference>
<dbReference type="SUPFAM" id="SSF50978">
    <property type="entry name" value="WD40 repeat-like"/>
    <property type="match status" value="1"/>
</dbReference>
<dbReference type="InterPro" id="IPR020472">
    <property type="entry name" value="WD40_PAC1"/>
</dbReference>
<dbReference type="GO" id="GO:0006891">
    <property type="term" value="P:intra-Golgi vesicle-mediated transport"/>
    <property type="evidence" value="ECO:0007669"/>
    <property type="project" value="TreeGrafter"/>
</dbReference>
<dbReference type="GO" id="GO:0006888">
    <property type="term" value="P:endoplasmic reticulum to Golgi vesicle-mediated transport"/>
    <property type="evidence" value="ECO:0007669"/>
    <property type="project" value="TreeGrafter"/>
</dbReference>
<dbReference type="InterPro" id="IPR050844">
    <property type="entry name" value="Coatomer_complex_subunit"/>
</dbReference>
<feature type="repeat" description="WD" evidence="3">
    <location>
        <begin position="104"/>
        <end position="145"/>
    </location>
</feature>
<accession>A0AA36MNC0</accession>
<evidence type="ECO:0000313" key="4">
    <source>
        <dbReference type="EMBL" id="CAJ1378226.1"/>
    </source>
</evidence>
<sequence>MCDLVVSASLDQTVRVWDTSGLRDKTVAIGAAPGPGPGAGQRGGANDVFGTSDAVVKYVLEGHDRGVNWASFHPTLPLIVSGADDRLIKLWRMNDTKAWEVDTLRGHFNNVSCVMFHPKKELILSNSEDRTIRVWDVTKRTGIHTFRRENDRFWIITAHRSSNLIAVGHDAGMVVFKLDCERPLAHAFGHNLYVVQDREVQVVDFDKGLKGVQLGPGVID</sequence>
<dbReference type="InterPro" id="IPR015943">
    <property type="entry name" value="WD40/YVTN_repeat-like_dom_sf"/>
</dbReference>